<evidence type="ECO:0000313" key="3">
    <source>
        <dbReference type="Proteomes" id="UP000235786"/>
    </source>
</evidence>
<dbReference type="OrthoDB" id="1894652at2759"/>
<dbReference type="PANTHER" id="PTHR39219:SF1">
    <property type="entry name" value="ER MEMBRANE PROTEIN COMPLEX SUBUNIT 10"/>
    <property type="match status" value="1"/>
</dbReference>
<feature type="signal peptide" evidence="1">
    <location>
        <begin position="1"/>
        <end position="16"/>
    </location>
</feature>
<keyword evidence="3" id="KW-1185">Reference proteome</keyword>
<evidence type="ECO:0000313" key="2">
    <source>
        <dbReference type="EMBL" id="PMD38914.1"/>
    </source>
</evidence>
<feature type="chain" id="PRO_5014337187" description="Cyclin-dependent protein kinase regulator pho80" evidence="1">
    <location>
        <begin position="17"/>
        <end position="192"/>
    </location>
</feature>
<reference evidence="2 3" key="1">
    <citation type="submission" date="2016-04" db="EMBL/GenBank/DDBJ databases">
        <title>A degradative enzymes factory behind the ericoid mycorrhizal symbiosis.</title>
        <authorList>
            <consortium name="DOE Joint Genome Institute"/>
            <person name="Martino E."/>
            <person name="Morin E."/>
            <person name="Grelet G."/>
            <person name="Kuo A."/>
            <person name="Kohler A."/>
            <person name="Daghino S."/>
            <person name="Barry K."/>
            <person name="Choi C."/>
            <person name="Cichocki N."/>
            <person name="Clum A."/>
            <person name="Copeland A."/>
            <person name="Hainaut M."/>
            <person name="Haridas S."/>
            <person name="Labutti K."/>
            <person name="Lindquist E."/>
            <person name="Lipzen A."/>
            <person name="Khouja H.-R."/>
            <person name="Murat C."/>
            <person name="Ohm R."/>
            <person name="Olson A."/>
            <person name="Spatafora J."/>
            <person name="Veneault-Fourrey C."/>
            <person name="Henrissat B."/>
            <person name="Grigoriev I."/>
            <person name="Martin F."/>
            <person name="Perotto S."/>
        </authorList>
    </citation>
    <scope>NUCLEOTIDE SEQUENCE [LARGE SCALE GENOMIC DNA]</scope>
    <source>
        <strain evidence="2 3">F</strain>
    </source>
</reference>
<dbReference type="AlphaFoldDB" id="A0A2J6RK63"/>
<evidence type="ECO:0000256" key="1">
    <source>
        <dbReference type="SAM" id="SignalP"/>
    </source>
</evidence>
<keyword evidence="1" id="KW-0732">Signal</keyword>
<gene>
    <name evidence="2" type="ORF">L207DRAFT_513400</name>
</gene>
<dbReference type="Proteomes" id="UP000235786">
    <property type="component" value="Unassembled WGS sequence"/>
</dbReference>
<organism evidence="2 3">
    <name type="scientific">Hyaloscypha variabilis (strain UAMH 11265 / GT02V1 / F)</name>
    <name type="common">Meliniomyces variabilis</name>
    <dbReference type="NCBI Taxonomy" id="1149755"/>
    <lineage>
        <taxon>Eukaryota</taxon>
        <taxon>Fungi</taxon>
        <taxon>Dikarya</taxon>
        <taxon>Ascomycota</taxon>
        <taxon>Pezizomycotina</taxon>
        <taxon>Leotiomycetes</taxon>
        <taxon>Helotiales</taxon>
        <taxon>Hyaloscyphaceae</taxon>
        <taxon>Hyaloscypha</taxon>
        <taxon>Hyaloscypha variabilis</taxon>
    </lineage>
</organism>
<dbReference type="STRING" id="1149755.A0A2J6RK63"/>
<proteinExistence type="predicted"/>
<sequence>MKLLLILIALCAPVLAASSDLIDSTTVYIQSVESSATPVIPLAEIKYNPSTLSAELASFDFPELDPDSKLLRVGVYDIATSSWKSSTSITSAESFAKGYSPTLVLSLDAQGGVIGVSLKSAKIDAGQTRDFGPKVKVLKTAKAPTPALNRPVVLSPEGKLAEPVVEKTMFQKYWWVALAGLLLVMSAGGGGE</sequence>
<protein>
    <recommendedName>
        <fullName evidence="4">Cyclin-dependent protein kinase regulator pho80</fullName>
    </recommendedName>
</protein>
<dbReference type="EMBL" id="KZ613947">
    <property type="protein sequence ID" value="PMD38914.1"/>
    <property type="molecule type" value="Genomic_DNA"/>
</dbReference>
<accession>A0A2J6RK63</accession>
<name>A0A2J6RK63_HYAVF</name>
<evidence type="ECO:0008006" key="4">
    <source>
        <dbReference type="Google" id="ProtNLM"/>
    </source>
</evidence>
<dbReference type="PANTHER" id="PTHR39219">
    <property type="entry name" value="ER MEMBRANE PROTEIN COMPLEX SUBUNIT 10"/>
    <property type="match status" value="1"/>
</dbReference>